<evidence type="ECO:0000256" key="6">
    <source>
        <dbReference type="ARBA" id="ARBA00023315"/>
    </source>
</evidence>
<dbReference type="EMBL" id="JAUFPN010000300">
    <property type="protein sequence ID" value="MDN3568690.1"/>
    <property type="molecule type" value="Genomic_DNA"/>
</dbReference>
<evidence type="ECO:0000256" key="5">
    <source>
        <dbReference type="ARBA" id="ARBA00023136"/>
    </source>
</evidence>
<dbReference type="PANTHER" id="PTHR30606:SF9">
    <property type="entry name" value="LIPID A BIOSYNTHESIS LAUROYLTRANSFERASE"/>
    <property type="match status" value="1"/>
</dbReference>
<keyword evidence="2" id="KW-1003">Cell membrane</keyword>
<evidence type="ECO:0000256" key="2">
    <source>
        <dbReference type="ARBA" id="ARBA00022475"/>
    </source>
</evidence>
<name>A0ABT8AG80_9PROT</name>
<evidence type="ECO:0000256" key="4">
    <source>
        <dbReference type="ARBA" id="ARBA00022679"/>
    </source>
</evidence>
<organism evidence="7 8">
    <name type="scientific">Paeniroseomonas aquatica</name>
    <dbReference type="NCBI Taxonomy" id="373043"/>
    <lineage>
        <taxon>Bacteria</taxon>
        <taxon>Pseudomonadati</taxon>
        <taxon>Pseudomonadota</taxon>
        <taxon>Alphaproteobacteria</taxon>
        <taxon>Acetobacterales</taxon>
        <taxon>Acetobacteraceae</taxon>
        <taxon>Paeniroseomonas</taxon>
    </lineage>
</organism>
<keyword evidence="3" id="KW-0997">Cell inner membrane</keyword>
<dbReference type="InterPro" id="IPR004960">
    <property type="entry name" value="LipA_acyltrans"/>
</dbReference>
<keyword evidence="8" id="KW-1185">Reference proteome</keyword>
<evidence type="ECO:0000256" key="1">
    <source>
        <dbReference type="ARBA" id="ARBA00004533"/>
    </source>
</evidence>
<comment type="caution">
    <text evidence="7">The sequence shown here is derived from an EMBL/GenBank/DDBJ whole genome shotgun (WGS) entry which is preliminary data.</text>
</comment>
<protein>
    <recommendedName>
        <fullName evidence="9">Lipid A biosynthesis acyltransferase</fullName>
    </recommendedName>
</protein>
<dbReference type="PANTHER" id="PTHR30606">
    <property type="entry name" value="LIPID A BIOSYNTHESIS LAUROYL ACYLTRANSFERASE"/>
    <property type="match status" value="1"/>
</dbReference>
<keyword evidence="4" id="KW-0808">Transferase</keyword>
<sequence length="283" mass="31460">MRRLLLDAVDRVSVNWMRHAPGPLAHAYAGFMARRLAPRLYPRGARYARENLPRLRPDLPLEPALAEMWDNLTRSFLEVPRARRMYDEGRVETRGAGHLAGRPLIVAALHLGNWEMVGLSMVRHGAPPVAFYQPPASSYRTDTVVAERLKGGGRLLPLGRDAARPAVAALVRDRDVLLVFPDEFQHGRVAAPSLGRGPRRGGNIEYTARLARLAGAAVVIGHCRRLPGQRFVVTFEPPLHLPRSADREADIRAGTALLDAAIEPIILANLPQWLMLHEWRPEG</sequence>
<keyword evidence="6" id="KW-0012">Acyltransferase</keyword>
<evidence type="ECO:0008006" key="9">
    <source>
        <dbReference type="Google" id="ProtNLM"/>
    </source>
</evidence>
<reference evidence="8" key="1">
    <citation type="journal article" date="2019" name="Int. J. Syst. Evol. Microbiol.">
        <title>The Global Catalogue of Microorganisms (GCM) 10K type strain sequencing project: providing services to taxonomists for standard genome sequencing and annotation.</title>
        <authorList>
            <consortium name="The Broad Institute Genomics Platform"/>
            <consortium name="The Broad Institute Genome Sequencing Center for Infectious Disease"/>
            <person name="Wu L."/>
            <person name="Ma J."/>
        </authorList>
    </citation>
    <scope>NUCLEOTIDE SEQUENCE [LARGE SCALE GENOMIC DNA]</scope>
    <source>
        <strain evidence="8">CECT 7131</strain>
    </source>
</reference>
<keyword evidence="5" id="KW-0472">Membrane</keyword>
<dbReference type="RefSeq" id="WP_290320800.1">
    <property type="nucleotide sequence ID" value="NZ_JAUFPN010000300.1"/>
</dbReference>
<evidence type="ECO:0000313" key="7">
    <source>
        <dbReference type="EMBL" id="MDN3568690.1"/>
    </source>
</evidence>
<proteinExistence type="predicted"/>
<accession>A0ABT8AG80</accession>
<dbReference type="Proteomes" id="UP001529369">
    <property type="component" value="Unassembled WGS sequence"/>
</dbReference>
<evidence type="ECO:0000313" key="8">
    <source>
        <dbReference type="Proteomes" id="UP001529369"/>
    </source>
</evidence>
<evidence type="ECO:0000256" key="3">
    <source>
        <dbReference type="ARBA" id="ARBA00022519"/>
    </source>
</evidence>
<comment type="subcellular location">
    <subcellularLocation>
        <location evidence="1">Cell inner membrane</location>
    </subcellularLocation>
</comment>
<gene>
    <name evidence="7" type="ORF">QWZ14_30310</name>
</gene>
<dbReference type="Pfam" id="PF03279">
    <property type="entry name" value="Lip_A_acyltrans"/>
    <property type="match status" value="1"/>
</dbReference>